<protein>
    <submittedName>
        <fullName evidence="1">Uncharacterized protein</fullName>
    </submittedName>
</protein>
<evidence type="ECO:0000313" key="2">
    <source>
        <dbReference type="Proteomes" id="UP000460718"/>
    </source>
</evidence>
<reference evidence="1 2" key="1">
    <citation type="submission" date="2018-09" db="EMBL/GenBank/DDBJ databases">
        <title>Genomic investigation of the strawberry pathogen Phytophthora fragariae indicates pathogenicity is determined by transcriptional variation in three key races.</title>
        <authorList>
            <person name="Adams T.M."/>
            <person name="Armitage A.D."/>
            <person name="Sobczyk M.K."/>
            <person name="Bates H.J."/>
            <person name="Dunwell J.M."/>
            <person name="Nellist C.F."/>
            <person name="Harrison R.J."/>
        </authorList>
    </citation>
    <scope>NUCLEOTIDE SEQUENCE [LARGE SCALE GENOMIC DNA]</scope>
    <source>
        <strain evidence="1 2">SCRP245</strain>
    </source>
</reference>
<organism evidence="1 2">
    <name type="scientific">Phytophthora fragariae</name>
    <dbReference type="NCBI Taxonomy" id="53985"/>
    <lineage>
        <taxon>Eukaryota</taxon>
        <taxon>Sar</taxon>
        <taxon>Stramenopiles</taxon>
        <taxon>Oomycota</taxon>
        <taxon>Peronosporomycetes</taxon>
        <taxon>Peronosporales</taxon>
        <taxon>Peronosporaceae</taxon>
        <taxon>Phytophthora</taxon>
    </lineage>
</organism>
<name>A0A6A3H5G2_9STRA</name>
<sequence>MWKVLWRRSPTLLCIFPLTARRRVNSWTSGSSGRLSTRCVPIGAASPVVQQRRS</sequence>
<evidence type="ECO:0000313" key="1">
    <source>
        <dbReference type="EMBL" id="KAE8963998.1"/>
    </source>
</evidence>
<dbReference type="EMBL" id="QXFW01004874">
    <property type="protein sequence ID" value="KAE8963998.1"/>
    <property type="molecule type" value="Genomic_DNA"/>
</dbReference>
<gene>
    <name evidence="1" type="ORF">PF011_g28827</name>
</gene>
<proteinExistence type="predicted"/>
<accession>A0A6A3H5G2</accession>
<dbReference type="AlphaFoldDB" id="A0A6A3H5G2"/>
<dbReference type="Proteomes" id="UP000460718">
    <property type="component" value="Unassembled WGS sequence"/>
</dbReference>
<comment type="caution">
    <text evidence="1">The sequence shown here is derived from an EMBL/GenBank/DDBJ whole genome shotgun (WGS) entry which is preliminary data.</text>
</comment>